<organism evidence="2 3">
    <name type="scientific">Streptomyces griseomycini</name>
    <dbReference type="NCBI Taxonomy" id="66895"/>
    <lineage>
        <taxon>Bacteria</taxon>
        <taxon>Bacillati</taxon>
        <taxon>Actinomycetota</taxon>
        <taxon>Actinomycetes</taxon>
        <taxon>Kitasatosporales</taxon>
        <taxon>Streptomycetaceae</taxon>
        <taxon>Streptomyces</taxon>
    </lineage>
</organism>
<dbReference type="GO" id="GO:0016491">
    <property type="term" value="F:oxidoreductase activity"/>
    <property type="evidence" value="ECO:0007669"/>
    <property type="project" value="TreeGrafter"/>
</dbReference>
<proteinExistence type="predicted"/>
<dbReference type="AlphaFoldDB" id="A0A7W7V9L6"/>
<reference evidence="2 3" key="1">
    <citation type="submission" date="2020-08" db="EMBL/GenBank/DDBJ databases">
        <title>Genomic Encyclopedia of Type Strains, Phase III (KMG-III): the genomes of soil and plant-associated and newly described type strains.</title>
        <authorList>
            <person name="Whitman W."/>
        </authorList>
    </citation>
    <scope>NUCLEOTIDE SEQUENCE [LARGE SCALE GENOMIC DNA]</scope>
    <source>
        <strain evidence="2 3">CECT 3273</strain>
    </source>
</reference>
<evidence type="ECO:0000256" key="1">
    <source>
        <dbReference type="SAM" id="MobiDB-lite"/>
    </source>
</evidence>
<dbReference type="InterPro" id="IPR050464">
    <property type="entry name" value="Zeta_carotene_desat/Oxidored"/>
</dbReference>
<evidence type="ECO:0000313" key="2">
    <source>
        <dbReference type="EMBL" id="MBB4902158.1"/>
    </source>
</evidence>
<dbReference type="PANTHER" id="PTHR42923">
    <property type="entry name" value="PROTOPORPHYRINOGEN OXIDASE"/>
    <property type="match status" value="1"/>
</dbReference>
<dbReference type="Proteomes" id="UP000579523">
    <property type="component" value="Unassembled WGS sequence"/>
</dbReference>
<sequence length="513" mass="53993">MVLVRRCAGTRVVRALPPDLLSAGPLAAAAAVAVETSSSSTWTCPGSTTGSTTSTPAPFLRRIRFPPNAHRLAFEVLSRSFFADPAELSAAEPALMFHVYFLGSSEGLLCDVPRKSFDAAVRHPLHARPRGLGATVHTGTAVTAVASGRHRAFTVVTEGGATAGEHAADAVVLAADTRGLQRVVAASPDLGGRSGADGSRACAARAPFLVSRLWLGRPLHADRPVFLGTGGFGPLDNNSVLGRYEEEARTWARRTGGCVVELHAHALPDDADPDRVRTRVAQGTRRVCPEAADAEVVDERHELHADCPLFPVGGFGDRPTATTPDPRLVLAGGLVRVDPPVALMERAATSGFQAANALLRAMKVLSAPERDGGYGRAVRGVVRARTPRRVAGPPGGLRSVEEHRRDTSPAVPVRAAPACGADGHGTRAVHSGEANFVRASSWARASSSSVTLPSASPYRARKESVIRSMTASRGRPVCRRSGSTRFFALFVPLSDSFSRPMRSTSTILSASMS</sequence>
<feature type="region of interest" description="Disordered" evidence="1">
    <location>
        <begin position="387"/>
        <end position="413"/>
    </location>
</feature>
<dbReference type="PANTHER" id="PTHR42923:SF43">
    <property type="entry name" value="AMINE OXIDASE"/>
    <property type="match status" value="1"/>
</dbReference>
<evidence type="ECO:0000313" key="3">
    <source>
        <dbReference type="Proteomes" id="UP000579523"/>
    </source>
</evidence>
<name>A0A7W7V9L6_9ACTN</name>
<accession>A0A7W7V9L6</accession>
<keyword evidence="3" id="KW-1185">Reference proteome</keyword>
<dbReference type="EMBL" id="JACHJI010000014">
    <property type="protein sequence ID" value="MBB4902158.1"/>
    <property type="molecule type" value="Genomic_DNA"/>
</dbReference>
<dbReference type="InterPro" id="IPR036188">
    <property type="entry name" value="FAD/NAD-bd_sf"/>
</dbReference>
<comment type="caution">
    <text evidence="2">The sequence shown here is derived from an EMBL/GenBank/DDBJ whole genome shotgun (WGS) entry which is preliminary data.</text>
</comment>
<dbReference type="SUPFAM" id="SSF51905">
    <property type="entry name" value="FAD/NAD(P)-binding domain"/>
    <property type="match status" value="1"/>
</dbReference>
<gene>
    <name evidence="2" type="ORF">FHS37_006250</name>
</gene>
<protein>
    <submittedName>
        <fullName evidence="2">Uncharacterized protein</fullName>
    </submittedName>
</protein>